<sequence>MFLRVMTEVSMLPPGKGSPVPPACLPGGANGRGPPFRRAGRLAHHSVKPLISKHIMQTFIHFWTTRVPHIPDAAIAFALPCL</sequence>
<protein>
    <submittedName>
        <fullName evidence="1">Uncharacterized protein</fullName>
    </submittedName>
</protein>
<organism evidence="1 2">
    <name type="scientific">Parapedobacter deserti</name>
    <dbReference type="NCBI Taxonomy" id="1912957"/>
    <lineage>
        <taxon>Bacteria</taxon>
        <taxon>Pseudomonadati</taxon>
        <taxon>Bacteroidota</taxon>
        <taxon>Sphingobacteriia</taxon>
        <taxon>Sphingobacteriales</taxon>
        <taxon>Sphingobacteriaceae</taxon>
        <taxon>Parapedobacter</taxon>
    </lineage>
</organism>
<evidence type="ECO:0000313" key="1">
    <source>
        <dbReference type="EMBL" id="MFC3199866.1"/>
    </source>
</evidence>
<name>A0ABV7JUQ9_9SPHI</name>
<dbReference type="RefSeq" id="WP_379025904.1">
    <property type="nucleotide sequence ID" value="NZ_JBHRTA010000061.1"/>
</dbReference>
<reference evidence="2" key="1">
    <citation type="journal article" date="2019" name="Int. J. Syst. Evol. Microbiol.">
        <title>The Global Catalogue of Microorganisms (GCM) 10K type strain sequencing project: providing services to taxonomists for standard genome sequencing and annotation.</title>
        <authorList>
            <consortium name="The Broad Institute Genomics Platform"/>
            <consortium name="The Broad Institute Genome Sequencing Center for Infectious Disease"/>
            <person name="Wu L."/>
            <person name="Ma J."/>
        </authorList>
    </citation>
    <scope>NUCLEOTIDE SEQUENCE [LARGE SCALE GENOMIC DNA]</scope>
    <source>
        <strain evidence="2">KCTC 52416</strain>
    </source>
</reference>
<keyword evidence="2" id="KW-1185">Reference proteome</keyword>
<gene>
    <name evidence="1" type="ORF">ACFOET_19765</name>
</gene>
<dbReference type="Proteomes" id="UP001595526">
    <property type="component" value="Unassembled WGS sequence"/>
</dbReference>
<evidence type="ECO:0000313" key="2">
    <source>
        <dbReference type="Proteomes" id="UP001595526"/>
    </source>
</evidence>
<dbReference type="EMBL" id="JBHRTA010000061">
    <property type="protein sequence ID" value="MFC3199866.1"/>
    <property type="molecule type" value="Genomic_DNA"/>
</dbReference>
<accession>A0ABV7JUQ9</accession>
<proteinExistence type="predicted"/>
<comment type="caution">
    <text evidence="1">The sequence shown here is derived from an EMBL/GenBank/DDBJ whole genome shotgun (WGS) entry which is preliminary data.</text>
</comment>